<dbReference type="AlphaFoldDB" id="A0A328AE96"/>
<dbReference type="InterPro" id="IPR050810">
    <property type="entry name" value="Bact_Secretion_Sys_Channel"/>
</dbReference>
<reference evidence="6" key="1">
    <citation type="submission" date="2018-05" db="EMBL/GenBank/DDBJ databases">
        <authorList>
            <person name="Li X."/>
        </authorList>
    </citation>
    <scope>NUCLEOTIDE SEQUENCE [LARGE SCALE GENOMIC DNA]</scope>
    <source>
        <strain evidence="6">YIM 73061</strain>
    </source>
</reference>
<evidence type="ECO:0000256" key="1">
    <source>
        <dbReference type="RuleBase" id="RU004003"/>
    </source>
</evidence>
<dbReference type="Pfam" id="PF13629">
    <property type="entry name" value="T2SS-T3SS_pil_N"/>
    <property type="match status" value="1"/>
</dbReference>
<gene>
    <name evidence="5" type="ORF">DJ018_09995</name>
</gene>
<feature type="domain" description="Pilus formation protein N-terminal" evidence="4">
    <location>
        <begin position="56"/>
        <end position="125"/>
    </location>
</feature>
<dbReference type="GO" id="GO:0009306">
    <property type="term" value="P:protein secretion"/>
    <property type="evidence" value="ECO:0007669"/>
    <property type="project" value="InterPro"/>
</dbReference>
<keyword evidence="6" id="KW-1185">Reference proteome</keyword>
<protein>
    <submittedName>
        <fullName evidence="5">Uncharacterized protein</fullName>
    </submittedName>
</protein>
<comment type="caution">
    <text evidence="5">The sequence shown here is derived from an EMBL/GenBank/DDBJ whole genome shotgun (WGS) entry which is preliminary data.</text>
</comment>
<comment type="similarity">
    <text evidence="1">Belongs to the bacterial secretin family.</text>
</comment>
<evidence type="ECO:0000259" key="4">
    <source>
        <dbReference type="Pfam" id="PF13629"/>
    </source>
</evidence>
<dbReference type="PANTHER" id="PTHR30332">
    <property type="entry name" value="PROBABLE GENERAL SECRETION PATHWAY PROTEIN D"/>
    <property type="match status" value="1"/>
</dbReference>
<dbReference type="RefSeq" id="WP_111514822.1">
    <property type="nucleotide sequence ID" value="NZ_QFYR01000002.1"/>
</dbReference>
<evidence type="ECO:0000313" key="5">
    <source>
        <dbReference type="EMBL" id="RAK52536.1"/>
    </source>
</evidence>
<evidence type="ECO:0000259" key="3">
    <source>
        <dbReference type="Pfam" id="PF00263"/>
    </source>
</evidence>
<organism evidence="5 6">
    <name type="scientific">Phenylobacterium deserti</name>
    <dbReference type="NCBI Taxonomy" id="1914756"/>
    <lineage>
        <taxon>Bacteria</taxon>
        <taxon>Pseudomonadati</taxon>
        <taxon>Pseudomonadota</taxon>
        <taxon>Alphaproteobacteria</taxon>
        <taxon>Caulobacterales</taxon>
        <taxon>Caulobacteraceae</taxon>
        <taxon>Phenylobacterium</taxon>
    </lineage>
</organism>
<dbReference type="Proteomes" id="UP000249725">
    <property type="component" value="Unassembled WGS sequence"/>
</dbReference>
<sequence length="466" mass="48599">MNNHKRTATSCVRRAALVLTTAAIALAPPVQAAQSKPKVEGPVRTISADASGYGGQVALPVGGSKILRFNQTVGRVMVSDPKVADVVPLSDKTIYVLAKAQGATSLLVMPSGETGRPIAAMDLRVGYDLEALNRAFTEIMPGEPVTVSSEGDGLVLSGTVSSSAVAARAAALAERYAPQKVLNLMSVRAAEQVMLSVHVAEVKRSVLKQLGVTNVTGAWSDTGVWDLAPLVTNPDAVANILGAGEIGSNFTVQGLFEALERKGFASTLAEPKLTALSGETATFFAGGEFPVPVPQMQGVGQVLLTVEYKPYGVSVGFTPTVHGETINLLVSPEVSALDRDNSVQLQGFRVPGITTRRAKTTVELRNGQSFAIGGLIRREFSDSMRGLPGAASLPIFGALFRSTAYENNESEVVIIVTAHLAKPTDRKNLILPTDTAGAPSGAELLLTSTTDHPKTAPAPALQGAAQ</sequence>
<feature type="signal peptide" evidence="2">
    <location>
        <begin position="1"/>
        <end position="32"/>
    </location>
</feature>
<feature type="chain" id="PRO_5016330498" evidence="2">
    <location>
        <begin position="33"/>
        <end position="466"/>
    </location>
</feature>
<proteinExistence type="inferred from homology"/>
<dbReference type="OrthoDB" id="9775455at2"/>
<keyword evidence="2" id="KW-0732">Signal</keyword>
<name>A0A328AE96_9CAUL</name>
<evidence type="ECO:0000313" key="6">
    <source>
        <dbReference type="Proteomes" id="UP000249725"/>
    </source>
</evidence>
<feature type="domain" description="Type II/III secretion system secretin-like" evidence="3">
    <location>
        <begin position="258"/>
        <end position="420"/>
    </location>
</feature>
<accession>A0A328AE96</accession>
<dbReference type="PANTHER" id="PTHR30332:SF17">
    <property type="entry name" value="TYPE IV PILIATION SYSTEM PROTEIN DR_0774-RELATED"/>
    <property type="match status" value="1"/>
</dbReference>
<dbReference type="InterPro" id="IPR001775">
    <property type="entry name" value="GspD/PilQ"/>
</dbReference>
<dbReference type="InterPro" id="IPR004846">
    <property type="entry name" value="T2SS/T3SS_dom"/>
</dbReference>
<evidence type="ECO:0000256" key="2">
    <source>
        <dbReference type="SAM" id="SignalP"/>
    </source>
</evidence>
<dbReference type="GO" id="GO:0015627">
    <property type="term" value="C:type II protein secretion system complex"/>
    <property type="evidence" value="ECO:0007669"/>
    <property type="project" value="TreeGrafter"/>
</dbReference>
<dbReference type="EMBL" id="QFYR01000002">
    <property type="protein sequence ID" value="RAK52536.1"/>
    <property type="molecule type" value="Genomic_DNA"/>
</dbReference>
<dbReference type="PRINTS" id="PR00811">
    <property type="entry name" value="BCTERIALGSPD"/>
</dbReference>
<dbReference type="Pfam" id="PF00263">
    <property type="entry name" value="Secretin"/>
    <property type="match status" value="1"/>
</dbReference>
<dbReference type="InterPro" id="IPR032789">
    <property type="entry name" value="T2SS-T3SS_pil_N"/>
</dbReference>